<evidence type="ECO:0000313" key="2">
    <source>
        <dbReference type="Proteomes" id="UP001175226"/>
    </source>
</evidence>
<protein>
    <submittedName>
        <fullName evidence="1">Uncharacterized protein</fullName>
    </submittedName>
</protein>
<comment type="caution">
    <text evidence="1">The sequence shown here is derived from an EMBL/GenBank/DDBJ whole genome shotgun (WGS) entry which is preliminary data.</text>
</comment>
<accession>A0AA39J7U0</accession>
<keyword evidence="2" id="KW-1185">Reference proteome</keyword>
<proteinExistence type="predicted"/>
<dbReference type="AlphaFoldDB" id="A0AA39J7U0"/>
<dbReference type="EMBL" id="JAUEPT010000047">
    <property type="protein sequence ID" value="KAK0437648.1"/>
    <property type="molecule type" value="Genomic_DNA"/>
</dbReference>
<gene>
    <name evidence="1" type="ORF">EV421DRAFT_1738880</name>
</gene>
<dbReference type="Proteomes" id="UP001175226">
    <property type="component" value="Unassembled WGS sequence"/>
</dbReference>
<name>A0AA39J7U0_9AGAR</name>
<evidence type="ECO:0000313" key="1">
    <source>
        <dbReference type="EMBL" id="KAK0437648.1"/>
    </source>
</evidence>
<reference evidence="1" key="1">
    <citation type="submission" date="2023-06" db="EMBL/GenBank/DDBJ databases">
        <authorList>
            <consortium name="Lawrence Berkeley National Laboratory"/>
            <person name="Ahrendt S."/>
            <person name="Sahu N."/>
            <person name="Indic B."/>
            <person name="Wong-Bajracharya J."/>
            <person name="Merenyi Z."/>
            <person name="Ke H.-M."/>
            <person name="Monk M."/>
            <person name="Kocsube S."/>
            <person name="Drula E."/>
            <person name="Lipzen A."/>
            <person name="Balint B."/>
            <person name="Henrissat B."/>
            <person name="Andreopoulos B."/>
            <person name="Martin F.M."/>
            <person name="Harder C.B."/>
            <person name="Rigling D."/>
            <person name="Ford K.L."/>
            <person name="Foster G.D."/>
            <person name="Pangilinan J."/>
            <person name="Papanicolaou A."/>
            <person name="Barry K."/>
            <person name="LaButti K."/>
            <person name="Viragh M."/>
            <person name="Koriabine M."/>
            <person name="Yan M."/>
            <person name="Riley R."/>
            <person name="Champramary S."/>
            <person name="Plett K.L."/>
            <person name="Tsai I.J."/>
            <person name="Slot J."/>
            <person name="Sipos G."/>
            <person name="Plett J."/>
            <person name="Nagy L.G."/>
            <person name="Grigoriev I.V."/>
        </authorList>
    </citation>
    <scope>NUCLEOTIDE SEQUENCE</scope>
    <source>
        <strain evidence="1">FPL87.14</strain>
    </source>
</reference>
<sequence length="213" mass="24388">MLTNGLAIRRESDRNEANTKRNQKFNLLRTGIVYGCNSVSPVFAQFRVLNACNWSRAPDAFDLDQYLQDEYAYLEYPKHARSYKDPAEEVIVFHSGTQVLSYDFGTLNPLNKLVSALVVDDFLEVLKWHGNLVVLSVVAGKVKNFDQSEEELKCIDVIVHRFVICHEHHLIMGDFFLTATSMNSSEDAMVDWPYIKQDQANKGKLQPMIIIKK</sequence>
<organism evidence="1 2">
    <name type="scientific">Armillaria borealis</name>
    <dbReference type="NCBI Taxonomy" id="47425"/>
    <lineage>
        <taxon>Eukaryota</taxon>
        <taxon>Fungi</taxon>
        <taxon>Dikarya</taxon>
        <taxon>Basidiomycota</taxon>
        <taxon>Agaricomycotina</taxon>
        <taxon>Agaricomycetes</taxon>
        <taxon>Agaricomycetidae</taxon>
        <taxon>Agaricales</taxon>
        <taxon>Marasmiineae</taxon>
        <taxon>Physalacriaceae</taxon>
        <taxon>Armillaria</taxon>
    </lineage>
</organism>